<keyword evidence="3" id="KW-1185">Reference proteome</keyword>
<feature type="compositionally biased region" description="Polar residues" evidence="1">
    <location>
        <begin position="268"/>
        <end position="282"/>
    </location>
</feature>
<evidence type="ECO:0000313" key="2">
    <source>
        <dbReference type="EMBL" id="KAD5317476.1"/>
    </source>
</evidence>
<dbReference type="Proteomes" id="UP000326396">
    <property type="component" value="Linkage Group LG17"/>
</dbReference>
<dbReference type="AlphaFoldDB" id="A0A5N6NRV5"/>
<gene>
    <name evidence="2" type="ORF">E3N88_17422</name>
</gene>
<feature type="region of interest" description="Disordered" evidence="1">
    <location>
        <begin position="268"/>
        <end position="309"/>
    </location>
</feature>
<dbReference type="Pfam" id="PF14223">
    <property type="entry name" value="Retrotran_gag_2"/>
    <property type="match status" value="1"/>
</dbReference>
<sequence length="541" mass="62081">MAITTFTTAEKTNHNSHKFGFKLSPTNYGYWKTMIKPFLITNSLYDYIDGSLPCPSQTIAIATSSSDKDQPPLPPKPNPEYSTWVSNDAHVRMLLLSTISESSFKHVQGDTSRDLWLSLERAYAPHTSSREYTLRTQLLKMEMQSDETSTAYITRAQEYNDALANIGAAMQEKDVIMLIISGLREEYNALKPTLIARHPPVTLLELPGLLADHEYMTKRVDPTLSAVPQSFTATNSRDSASHNSLQLPPETVQSLQQLMTQLGFTVQPAQQPNQAHYSTRGQSTRDRSSYNNNRRGRGNYNRNTGSSSVNNSRFAWASNQNTVYGSCNRFFRHMRTEFDTEFDPKEYPDEMSNRHTHTTRQLPKTQEPSLYDEYISKRPVWYDWERATDPKITERPQRVFPKAPIPELQGADFRLPTVKPKEFVQVSEYHTWRKIWQGEHDKLAHQVSSLTERMCKQEERSSKNTADIEMFHHARSSVISLLAEARVEARAAKRMAVGMFAVTILVEHEFWNLVMNGVELVTYVNKFHELEKLVPYQVTPE</sequence>
<dbReference type="EMBL" id="SZYD01000009">
    <property type="protein sequence ID" value="KAD5317476.1"/>
    <property type="molecule type" value="Genomic_DNA"/>
</dbReference>
<feature type="compositionally biased region" description="Low complexity" evidence="1">
    <location>
        <begin position="289"/>
        <end position="308"/>
    </location>
</feature>
<proteinExistence type="predicted"/>
<name>A0A5N6NRV5_9ASTR</name>
<evidence type="ECO:0000313" key="3">
    <source>
        <dbReference type="Proteomes" id="UP000326396"/>
    </source>
</evidence>
<feature type="compositionally biased region" description="Basic and acidic residues" evidence="1">
    <location>
        <begin position="343"/>
        <end position="353"/>
    </location>
</feature>
<dbReference type="PANTHER" id="PTHR47481">
    <property type="match status" value="1"/>
</dbReference>
<organism evidence="2 3">
    <name type="scientific">Mikania micrantha</name>
    <name type="common">bitter vine</name>
    <dbReference type="NCBI Taxonomy" id="192012"/>
    <lineage>
        <taxon>Eukaryota</taxon>
        <taxon>Viridiplantae</taxon>
        <taxon>Streptophyta</taxon>
        <taxon>Embryophyta</taxon>
        <taxon>Tracheophyta</taxon>
        <taxon>Spermatophyta</taxon>
        <taxon>Magnoliopsida</taxon>
        <taxon>eudicotyledons</taxon>
        <taxon>Gunneridae</taxon>
        <taxon>Pentapetalae</taxon>
        <taxon>asterids</taxon>
        <taxon>campanulids</taxon>
        <taxon>Asterales</taxon>
        <taxon>Asteraceae</taxon>
        <taxon>Asteroideae</taxon>
        <taxon>Heliantheae alliance</taxon>
        <taxon>Eupatorieae</taxon>
        <taxon>Mikania</taxon>
    </lineage>
</organism>
<dbReference type="PANTHER" id="PTHR47481:SF39">
    <property type="entry name" value="TRANSCRIPTION FACTOR INTERACTOR AND REGULATOR CCHC(ZN) FAMILY"/>
    <property type="match status" value="1"/>
</dbReference>
<comment type="caution">
    <text evidence="2">The sequence shown here is derived from an EMBL/GenBank/DDBJ whole genome shotgun (WGS) entry which is preliminary data.</text>
</comment>
<dbReference type="OrthoDB" id="1845088at2759"/>
<evidence type="ECO:0008006" key="4">
    <source>
        <dbReference type="Google" id="ProtNLM"/>
    </source>
</evidence>
<evidence type="ECO:0000256" key="1">
    <source>
        <dbReference type="SAM" id="MobiDB-lite"/>
    </source>
</evidence>
<reference evidence="2 3" key="1">
    <citation type="submission" date="2019-05" db="EMBL/GenBank/DDBJ databases">
        <title>Mikania micrantha, genome provides insights into the molecular mechanism of rapid growth.</title>
        <authorList>
            <person name="Liu B."/>
        </authorList>
    </citation>
    <scope>NUCLEOTIDE SEQUENCE [LARGE SCALE GENOMIC DNA]</scope>
    <source>
        <strain evidence="2">NLD-2019</strain>
        <tissue evidence="2">Leaf</tissue>
    </source>
</reference>
<accession>A0A5N6NRV5</accession>
<protein>
    <recommendedName>
        <fullName evidence="4">Retrotransposon Copia-like N-terminal domain-containing protein</fullName>
    </recommendedName>
</protein>
<feature type="region of interest" description="Disordered" evidence="1">
    <location>
        <begin position="343"/>
        <end position="366"/>
    </location>
</feature>